<reference evidence="1" key="1">
    <citation type="journal article" date="2014" name="Front. Microbiol.">
        <title>High frequency of phylogenetically diverse reductive dehalogenase-homologous genes in deep subseafloor sedimentary metagenomes.</title>
        <authorList>
            <person name="Kawai M."/>
            <person name="Futagami T."/>
            <person name="Toyoda A."/>
            <person name="Takaki Y."/>
            <person name="Nishi S."/>
            <person name="Hori S."/>
            <person name="Arai W."/>
            <person name="Tsubouchi T."/>
            <person name="Morono Y."/>
            <person name="Uchiyama I."/>
            <person name="Ito T."/>
            <person name="Fujiyama A."/>
            <person name="Inagaki F."/>
            <person name="Takami H."/>
        </authorList>
    </citation>
    <scope>NUCLEOTIDE SEQUENCE</scope>
    <source>
        <strain evidence="1">Expedition CK06-06</strain>
    </source>
</reference>
<organism evidence="1">
    <name type="scientific">marine sediment metagenome</name>
    <dbReference type="NCBI Taxonomy" id="412755"/>
    <lineage>
        <taxon>unclassified sequences</taxon>
        <taxon>metagenomes</taxon>
        <taxon>ecological metagenomes</taxon>
    </lineage>
</organism>
<proteinExistence type="predicted"/>
<evidence type="ECO:0000313" key="1">
    <source>
        <dbReference type="EMBL" id="GAG00787.1"/>
    </source>
</evidence>
<sequence length="167" mass="18334">MTIVFHCEHCGKKVKAPGDAGGKWRKCPRCHNDVYVPGPDSDEDIKLAPVDEEAEAKRKELMAETYQLTQDILLEREAPDGSGGATLPAFEINEKELTKNIILYLRQMVDGELDGAQLTAAKIVLCGQLAIDVLDKIALSEIPEPELADVPPQVLSGLIRDLRARMS</sequence>
<protein>
    <recommendedName>
        <fullName evidence="2">Zinc finger/thioredoxin putative domain-containing protein</fullName>
    </recommendedName>
</protein>
<evidence type="ECO:0008006" key="2">
    <source>
        <dbReference type="Google" id="ProtNLM"/>
    </source>
</evidence>
<name>X0UNA9_9ZZZZ</name>
<comment type="caution">
    <text evidence="1">The sequence shown here is derived from an EMBL/GenBank/DDBJ whole genome shotgun (WGS) entry which is preliminary data.</text>
</comment>
<gene>
    <name evidence="1" type="ORF">S01H1_39737</name>
</gene>
<accession>X0UNA9</accession>
<dbReference type="EMBL" id="BARS01025109">
    <property type="protein sequence ID" value="GAG00787.1"/>
    <property type="molecule type" value="Genomic_DNA"/>
</dbReference>
<dbReference type="AlphaFoldDB" id="X0UNA9"/>